<evidence type="ECO:0000313" key="8">
    <source>
        <dbReference type="Proteomes" id="UP000322214"/>
    </source>
</evidence>
<feature type="domain" description="RNA polymerase sigma-70 region 2" evidence="6">
    <location>
        <begin position="35"/>
        <end position="104"/>
    </location>
</feature>
<evidence type="ECO:0000313" key="7">
    <source>
        <dbReference type="EMBL" id="QEG24448.1"/>
    </source>
</evidence>
<evidence type="ECO:0000256" key="1">
    <source>
        <dbReference type="ARBA" id="ARBA00010641"/>
    </source>
</evidence>
<dbReference type="KEGG" id="mff:MFFC18_43680"/>
<proteinExistence type="inferred from homology"/>
<dbReference type="GO" id="GO:0006352">
    <property type="term" value="P:DNA-templated transcription initiation"/>
    <property type="evidence" value="ECO:0007669"/>
    <property type="project" value="InterPro"/>
</dbReference>
<evidence type="ECO:0000256" key="4">
    <source>
        <dbReference type="ARBA" id="ARBA00023125"/>
    </source>
</evidence>
<dbReference type="Gene3D" id="1.10.1740.10">
    <property type="match status" value="1"/>
</dbReference>
<evidence type="ECO:0000256" key="2">
    <source>
        <dbReference type="ARBA" id="ARBA00023015"/>
    </source>
</evidence>
<dbReference type="InterPro" id="IPR013324">
    <property type="entry name" value="RNA_pol_sigma_r3/r4-like"/>
</dbReference>
<evidence type="ECO:0000256" key="5">
    <source>
        <dbReference type="ARBA" id="ARBA00023163"/>
    </source>
</evidence>
<dbReference type="InterPro" id="IPR014284">
    <property type="entry name" value="RNA_pol_sigma-70_dom"/>
</dbReference>
<dbReference type="GO" id="GO:0003677">
    <property type="term" value="F:DNA binding"/>
    <property type="evidence" value="ECO:0007669"/>
    <property type="project" value="UniProtKB-KW"/>
</dbReference>
<dbReference type="PANTHER" id="PTHR43133:SF8">
    <property type="entry name" value="RNA POLYMERASE SIGMA FACTOR HI_1459-RELATED"/>
    <property type="match status" value="1"/>
</dbReference>
<accession>A0A5B9PDJ2</accession>
<evidence type="ECO:0000259" key="6">
    <source>
        <dbReference type="Pfam" id="PF04542"/>
    </source>
</evidence>
<name>A0A5B9PDJ2_9BACT</name>
<evidence type="ECO:0000256" key="3">
    <source>
        <dbReference type="ARBA" id="ARBA00023082"/>
    </source>
</evidence>
<dbReference type="EMBL" id="CP042912">
    <property type="protein sequence ID" value="QEG24448.1"/>
    <property type="molecule type" value="Genomic_DNA"/>
</dbReference>
<dbReference type="NCBIfam" id="TIGR02937">
    <property type="entry name" value="sigma70-ECF"/>
    <property type="match status" value="1"/>
</dbReference>
<dbReference type="RefSeq" id="WP_075083972.1">
    <property type="nucleotide sequence ID" value="NZ_CP042912.1"/>
</dbReference>
<keyword evidence="4" id="KW-0238">DNA-binding</keyword>
<keyword evidence="5" id="KW-0804">Transcription</keyword>
<dbReference type="AlphaFoldDB" id="A0A5B9PDJ2"/>
<dbReference type="STRING" id="980251.GCA_001642875_01201"/>
<keyword evidence="8" id="KW-1185">Reference proteome</keyword>
<dbReference type="OrthoDB" id="281047at2"/>
<dbReference type="GO" id="GO:0016987">
    <property type="term" value="F:sigma factor activity"/>
    <property type="evidence" value="ECO:0007669"/>
    <property type="project" value="UniProtKB-KW"/>
</dbReference>
<dbReference type="SUPFAM" id="SSF88946">
    <property type="entry name" value="Sigma2 domain of RNA polymerase sigma factors"/>
    <property type="match status" value="1"/>
</dbReference>
<dbReference type="SUPFAM" id="SSF88659">
    <property type="entry name" value="Sigma3 and sigma4 domains of RNA polymerase sigma factors"/>
    <property type="match status" value="1"/>
</dbReference>
<organism evidence="7 8">
    <name type="scientific">Mariniblastus fucicola</name>
    <dbReference type="NCBI Taxonomy" id="980251"/>
    <lineage>
        <taxon>Bacteria</taxon>
        <taxon>Pseudomonadati</taxon>
        <taxon>Planctomycetota</taxon>
        <taxon>Planctomycetia</taxon>
        <taxon>Pirellulales</taxon>
        <taxon>Pirellulaceae</taxon>
        <taxon>Mariniblastus</taxon>
    </lineage>
</organism>
<keyword evidence="2" id="KW-0805">Transcription regulation</keyword>
<reference evidence="7 8" key="1">
    <citation type="submission" date="2019-08" db="EMBL/GenBank/DDBJ databases">
        <title>Deep-cultivation of Planctomycetes and their phenomic and genomic characterization uncovers novel biology.</title>
        <authorList>
            <person name="Wiegand S."/>
            <person name="Jogler M."/>
            <person name="Boedeker C."/>
            <person name="Pinto D."/>
            <person name="Vollmers J."/>
            <person name="Rivas-Marin E."/>
            <person name="Kohn T."/>
            <person name="Peeters S.H."/>
            <person name="Heuer A."/>
            <person name="Rast P."/>
            <person name="Oberbeckmann S."/>
            <person name="Bunk B."/>
            <person name="Jeske O."/>
            <person name="Meyerdierks A."/>
            <person name="Storesund J.E."/>
            <person name="Kallscheuer N."/>
            <person name="Luecker S."/>
            <person name="Lage O.M."/>
            <person name="Pohl T."/>
            <person name="Merkel B.J."/>
            <person name="Hornburger P."/>
            <person name="Mueller R.-W."/>
            <person name="Bruemmer F."/>
            <person name="Labrenz M."/>
            <person name="Spormann A.M."/>
            <person name="Op den Camp H."/>
            <person name="Overmann J."/>
            <person name="Amann R."/>
            <person name="Jetten M.S.M."/>
            <person name="Mascher T."/>
            <person name="Medema M.H."/>
            <person name="Devos D.P."/>
            <person name="Kaster A.-K."/>
            <person name="Ovreas L."/>
            <person name="Rohde M."/>
            <person name="Galperin M.Y."/>
            <person name="Jogler C."/>
        </authorList>
    </citation>
    <scope>NUCLEOTIDE SEQUENCE [LARGE SCALE GENOMIC DNA]</scope>
    <source>
        <strain evidence="7 8">FC18</strain>
    </source>
</reference>
<keyword evidence="3" id="KW-0731">Sigma factor</keyword>
<gene>
    <name evidence="7" type="ORF">MFFC18_43680</name>
</gene>
<dbReference type="PANTHER" id="PTHR43133">
    <property type="entry name" value="RNA POLYMERASE ECF-TYPE SIGMA FACTO"/>
    <property type="match status" value="1"/>
</dbReference>
<dbReference type="InterPro" id="IPR013325">
    <property type="entry name" value="RNA_pol_sigma_r2"/>
</dbReference>
<dbReference type="InterPro" id="IPR039425">
    <property type="entry name" value="RNA_pol_sigma-70-like"/>
</dbReference>
<dbReference type="Pfam" id="PF04542">
    <property type="entry name" value="Sigma70_r2"/>
    <property type="match status" value="1"/>
</dbReference>
<dbReference type="Proteomes" id="UP000322214">
    <property type="component" value="Chromosome"/>
</dbReference>
<sequence length="217" mass="25242">MTERNVSNSKEGLESTNVSLLARVRCNEGTAWEMLVELYAPMIYSRCRHHWGLDPADAENVGQEVFRAVARSITGFRRQREGSFRKWLRVIIDNKCRDHFRKQSVDVAEGGTQAFDLIKSIADEINDDSVSDGDAEIGEKSILMRQAMRMVQDEFSTRDWKIFWDVIIEDKHRSDTAQNFDVSENVVYLAISRIQKRLRQVFEDLLDDDIYPNEKFD</sequence>
<protein>
    <submittedName>
        <fullName evidence="7">RNA polymerase factor sigma-70</fullName>
    </submittedName>
</protein>
<dbReference type="InterPro" id="IPR007627">
    <property type="entry name" value="RNA_pol_sigma70_r2"/>
</dbReference>
<comment type="similarity">
    <text evidence="1">Belongs to the sigma-70 factor family. ECF subfamily.</text>
</comment>